<evidence type="ECO:0000256" key="1">
    <source>
        <dbReference type="ARBA" id="ARBA00004340"/>
    </source>
</evidence>
<keyword evidence="3" id="KW-0964">Secreted</keyword>
<feature type="domain" description="Crinkler effector protein N-terminal" evidence="4">
    <location>
        <begin position="5"/>
        <end position="106"/>
    </location>
</feature>
<dbReference type="EMBL" id="BQFW01000014">
    <property type="protein sequence ID" value="GJJ78300.1"/>
    <property type="molecule type" value="Genomic_DNA"/>
</dbReference>
<organism evidence="5 6">
    <name type="scientific">Entomortierella parvispora</name>
    <dbReference type="NCBI Taxonomy" id="205924"/>
    <lineage>
        <taxon>Eukaryota</taxon>
        <taxon>Fungi</taxon>
        <taxon>Fungi incertae sedis</taxon>
        <taxon>Mucoromycota</taxon>
        <taxon>Mortierellomycotina</taxon>
        <taxon>Mortierellomycetes</taxon>
        <taxon>Mortierellales</taxon>
        <taxon>Mortierellaceae</taxon>
        <taxon>Entomortierella</taxon>
    </lineage>
</organism>
<dbReference type="GO" id="GO:0005576">
    <property type="term" value="C:extracellular region"/>
    <property type="evidence" value="ECO:0007669"/>
    <property type="project" value="UniProtKB-SubCell"/>
</dbReference>
<protein>
    <recommendedName>
        <fullName evidence="4">Crinkler effector protein N-terminal domain-containing protein</fullName>
    </recommendedName>
</protein>
<evidence type="ECO:0000313" key="5">
    <source>
        <dbReference type="EMBL" id="GJJ78300.1"/>
    </source>
</evidence>
<dbReference type="Proteomes" id="UP000827284">
    <property type="component" value="Unassembled WGS sequence"/>
</dbReference>
<dbReference type="InterPro" id="IPR045379">
    <property type="entry name" value="Crinkler_N"/>
</dbReference>
<reference evidence="5" key="1">
    <citation type="submission" date="2021-11" db="EMBL/GenBank/DDBJ databases">
        <authorList>
            <person name="Herlambang A."/>
            <person name="Guo Y."/>
            <person name="Takashima Y."/>
            <person name="Nishizawa T."/>
        </authorList>
    </citation>
    <scope>NUCLEOTIDE SEQUENCE</scope>
    <source>
        <strain evidence="5">E1425</strain>
    </source>
</reference>
<dbReference type="AlphaFoldDB" id="A0A9P3HKA4"/>
<evidence type="ECO:0000256" key="2">
    <source>
        <dbReference type="ARBA" id="ARBA00004613"/>
    </source>
</evidence>
<comment type="caution">
    <text evidence="5">The sequence shown here is derived from an EMBL/GenBank/DDBJ whole genome shotgun (WGS) entry which is preliminary data.</text>
</comment>
<name>A0A9P3HKA4_9FUNG</name>
<evidence type="ECO:0000256" key="3">
    <source>
        <dbReference type="ARBA" id="ARBA00022525"/>
    </source>
</evidence>
<dbReference type="GO" id="GO:0043657">
    <property type="term" value="C:host cell"/>
    <property type="evidence" value="ECO:0007669"/>
    <property type="project" value="UniProtKB-SubCell"/>
</dbReference>
<evidence type="ECO:0000313" key="6">
    <source>
        <dbReference type="Proteomes" id="UP000827284"/>
    </source>
</evidence>
<comment type="subcellular location">
    <subcellularLocation>
        <location evidence="1">Host cell</location>
    </subcellularLocation>
    <subcellularLocation>
        <location evidence="2">Secreted</location>
    </subcellularLocation>
</comment>
<dbReference type="Pfam" id="PF20147">
    <property type="entry name" value="Crinkler"/>
    <property type="match status" value="1"/>
</dbReference>
<dbReference type="OrthoDB" id="2420447at2759"/>
<sequence>MEDTLALFCLISGEPTSKAFEVTIVDKDADVSDLKDDIFKVISNPSEEIKAVDLILWRVEILVKDDTEDETITAAGFDDKKLLKGTETLSRMFKIVLPDTIHVLVEKPKAKKRNYEEDDEMNELPSKRSRLVQHTWKHWLKELHSTVKIGDPPELYPIHLQECVGRFRKAGSQVPFSGTDFVDLRLNDRPCDMGKELTKLCKFTTVHVIFAVSGAGKTRSIFDVALREGSSVFLMYVECNDGSPLFSGDEPTGDRNFMRLYWRMQHLAVTTGLSTKNGQAEADRLIALEFTSRILHLILMFEKKKDLTPRDYLLSQLNDGQQSIMEISNCLDELDYDTLRIFFEMAFARLKASVTNFQFAIAIDEATVGSNLFDGQFKNHKDHGRGIIAPLLKHIVPYPIPVLIAGTSTTHQPHQHGRKVKGDIGKGVSENFISDYKPLSIAEVEAYIQKYLDFSDCDFTAIEEWKYLAGRPRLASRLLLETVQAEKNYGKSQTKQWILEKAVSTALRAVEGRLTTRLQDLAKRYIDSEDPCDSPMKSILEDLFISCRFFGGSVPLGEVNDDRTRLVNCGIAFVKTSPNGLFIKVDELVAVRTVISALSPRYFQPSTTLILNLFTKLALSTKALDTSKGKAWEYLIMSRLLDYDGKRVSDLVHIFYSDNEIMRVKDQARPKILVQAALPGWMRDATFKVSSFGDANLCNQMYNVPHEDDVDIIDFLIRDPARRNYILQPANIMRPDGVYIGSINGRPLNQYWTLLFSAKFFSAPMSGSNTIEDDRNSTKWALAYHAKTGIVSSQKLVDKLLQLNRFSDHQGSLRIHFVLPGLASSTDGSDRGGCRVEGDDVVMYIDETMLEMLFQPLPGIAEELRKLL</sequence>
<proteinExistence type="predicted"/>
<accession>A0A9P3HKA4</accession>
<gene>
    <name evidence="5" type="ORF">EMPS_10659</name>
</gene>
<reference evidence="5" key="2">
    <citation type="journal article" date="2022" name="Microbiol. Resour. Announc.">
        <title>Whole-Genome Sequence of Entomortierella parvispora E1425, a Mucoromycotan Fungus Associated with Burkholderiaceae-Related Endosymbiotic Bacteria.</title>
        <authorList>
            <person name="Herlambang A."/>
            <person name="Guo Y."/>
            <person name="Takashima Y."/>
            <person name="Narisawa K."/>
            <person name="Ohta H."/>
            <person name="Nishizawa T."/>
        </authorList>
    </citation>
    <scope>NUCLEOTIDE SEQUENCE</scope>
    <source>
        <strain evidence="5">E1425</strain>
    </source>
</reference>
<keyword evidence="6" id="KW-1185">Reference proteome</keyword>
<evidence type="ECO:0000259" key="4">
    <source>
        <dbReference type="Pfam" id="PF20147"/>
    </source>
</evidence>